<dbReference type="Proteomes" id="UP001396334">
    <property type="component" value="Unassembled WGS sequence"/>
</dbReference>
<gene>
    <name evidence="1" type="ORF">V6N11_068011</name>
</gene>
<protein>
    <submittedName>
        <fullName evidence="1">Uncharacterized protein</fullName>
    </submittedName>
</protein>
<evidence type="ECO:0000313" key="1">
    <source>
        <dbReference type="EMBL" id="KAK9028200.1"/>
    </source>
</evidence>
<reference evidence="1 2" key="1">
    <citation type="journal article" date="2024" name="G3 (Bethesda)">
        <title>Genome assembly of Hibiscus sabdariffa L. provides insights into metabolisms of medicinal natural products.</title>
        <authorList>
            <person name="Kim T."/>
        </authorList>
    </citation>
    <scope>NUCLEOTIDE SEQUENCE [LARGE SCALE GENOMIC DNA]</scope>
    <source>
        <strain evidence="1">TK-2024</strain>
        <tissue evidence="1">Old leaves</tissue>
    </source>
</reference>
<comment type="caution">
    <text evidence="1">The sequence shown here is derived from an EMBL/GenBank/DDBJ whole genome shotgun (WGS) entry which is preliminary data.</text>
</comment>
<proteinExistence type="predicted"/>
<sequence>MKANLGFKKSVVGVECRRKRLHRHKRDKVREAPSSATRRALFADAQGDALLTPSDTSTSAKVTWKFTTTVVVGFWVGRENEKKNKEKLKDL</sequence>
<name>A0ABR2SSG6_9ROSI</name>
<evidence type="ECO:0000313" key="2">
    <source>
        <dbReference type="Proteomes" id="UP001396334"/>
    </source>
</evidence>
<accession>A0ABR2SSG6</accession>
<keyword evidence="2" id="KW-1185">Reference proteome</keyword>
<dbReference type="EMBL" id="JBBPBN010000012">
    <property type="protein sequence ID" value="KAK9028200.1"/>
    <property type="molecule type" value="Genomic_DNA"/>
</dbReference>
<organism evidence="1 2">
    <name type="scientific">Hibiscus sabdariffa</name>
    <name type="common">roselle</name>
    <dbReference type="NCBI Taxonomy" id="183260"/>
    <lineage>
        <taxon>Eukaryota</taxon>
        <taxon>Viridiplantae</taxon>
        <taxon>Streptophyta</taxon>
        <taxon>Embryophyta</taxon>
        <taxon>Tracheophyta</taxon>
        <taxon>Spermatophyta</taxon>
        <taxon>Magnoliopsida</taxon>
        <taxon>eudicotyledons</taxon>
        <taxon>Gunneridae</taxon>
        <taxon>Pentapetalae</taxon>
        <taxon>rosids</taxon>
        <taxon>malvids</taxon>
        <taxon>Malvales</taxon>
        <taxon>Malvaceae</taxon>
        <taxon>Malvoideae</taxon>
        <taxon>Hibiscus</taxon>
    </lineage>
</organism>